<evidence type="ECO:0000256" key="1">
    <source>
        <dbReference type="ARBA" id="ARBA00004141"/>
    </source>
</evidence>
<name>A0A8H3PJM3_9LECA</name>
<dbReference type="GO" id="GO:0005794">
    <property type="term" value="C:Golgi apparatus"/>
    <property type="evidence" value="ECO:0007669"/>
    <property type="project" value="TreeGrafter"/>
</dbReference>
<sequence length="294" mass="33297">MSLSLYRIDRNNSLKALFITFATINSIYCSIWDLAMDWSLCNPYSEHPFLRDVLGYKRPWVYYLAMALDPILRFNWIFYAIFSGELQHSALLSFFVGFSEVCRRGIWTLFRVENEHCTNVGRFRASRDVPLPYEMASPSPSTPEEEEDQGHPSPELHRRTAPSQTSPSSAGISSNLEAQPQSGSLRRRQTITNTPIQRGIARVGTMVTQAHAQDFERKRRPDVPESASPYHGARTATVESSDEEEEEEEDEEGEEGGKGTGGHVEGVVGQERRADEEDMLDAEDILRRHHSATD</sequence>
<evidence type="ECO:0000313" key="8">
    <source>
        <dbReference type="EMBL" id="CAF9942528.1"/>
    </source>
</evidence>
<dbReference type="GO" id="GO:0016036">
    <property type="term" value="P:cellular response to phosphate starvation"/>
    <property type="evidence" value="ECO:0007669"/>
    <property type="project" value="TreeGrafter"/>
</dbReference>
<keyword evidence="9" id="KW-1185">Reference proteome</keyword>
<dbReference type="PANTHER" id="PTHR10783:SF103">
    <property type="entry name" value="SOLUTE CARRIER FAMILY 53 MEMBER 1"/>
    <property type="match status" value="1"/>
</dbReference>
<protein>
    <recommendedName>
        <fullName evidence="7">EXS domain-containing protein</fullName>
    </recommendedName>
</protein>
<feature type="domain" description="EXS" evidence="7">
    <location>
        <begin position="1"/>
        <end position="143"/>
    </location>
</feature>
<accession>A0A8H3PJM3</accession>
<feature type="compositionally biased region" description="Acidic residues" evidence="5">
    <location>
        <begin position="240"/>
        <end position="254"/>
    </location>
</feature>
<evidence type="ECO:0000256" key="3">
    <source>
        <dbReference type="ARBA" id="ARBA00022989"/>
    </source>
</evidence>
<organism evidence="8 9">
    <name type="scientific">Imshaugia aleurites</name>
    <dbReference type="NCBI Taxonomy" id="172621"/>
    <lineage>
        <taxon>Eukaryota</taxon>
        <taxon>Fungi</taxon>
        <taxon>Dikarya</taxon>
        <taxon>Ascomycota</taxon>
        <taxon>Pezizomycotina</taxon>
        <taxon>Lecanoromycetes</taxon>
        <taxon>OSLEUM clade</taxon>
        <taxon>Lecanoromycetidae</taxon>
        <taxon>Lecanorales</taxon>
        <taxon>Lecanorineae</taxon>
        <taxon>Parmeliaceae</taxon>
        <taxon>Imshaugia</taxon>
    </lineage>
</organism>
<evidence type="ECO:0000259" key="7">
    <source>
        <dbReference type="PROSITE" id="PS51380"/>
    </source>
</evidence>
<keyword evidence="2 6" id="KW-0812">Transmembrane</keyword>
<dbReference type="EMBL" id="CAJPDT010000193">
    <property type="protein sequence ID" value="CAF9942528.1"/>
    <property type="molecule type" value="Genomic_DNA"/>
</dbReference>
<comment type="subcellular location">
    <subcellularLocation>
        <location evidence="1">Membrane</location>
        <topology evidence="1">Multi-pass membrane protein</topology>
    </subcellularLocation>
</comment>
<evidence type="ECO:0000313" key="9">
    <source>
        <dbReference type="Proteomes" id="UP000664534"/>
    </source>
</evidence>
<keyword evidence="4 6" id="KW-0472">Membrane</keyword>
<evidence type="ECO:0000256" key="6">
    <source>
        <dbReference type="SAM" id="Phobius"/>
    </source>
</evidence>
<feature type="compositionally biased region" description="Polar residues" evidence="5">
    <location>
        <begin position="161"/>
        <end position="196"/>
    </location>
</feature>
<reference evidence="8" key="1">
    <citation type="submission" date="2021-03" db="EMBL/GenBank/DDBJ databases">
        <authorList>
            <person name="Tagirdzhanova G."/>
        </authorList>
    </citation>
    <scope>NUCLEOTIDE SEQUENCE</scope>
</reference>
<proteinExistence type="predicted"/>
<evidence type="ECO:0000256" key="2">
    <source>
        <dbReference type="ARBA" id="ARBA00022692"/>
    </source>
</evidence>
<dbReference type="AlphaFoldDB" id="A0A8H3PJM3"/>
<dbReference type="InterPro" id="IPR004342">
    <property type="entry name" value="EXS_C"/>
</dbReference>
<evidence type="ECO:0000256" key="4">
    <source>
        <dbReference type="ARBA" id="ARBA00023136"/>
    </source>
</evidence>
<feature type="region of interest" description="Disordered" evidence="5">
    <location>
        <begin position="131"/>
        <end position="294"/>
    </location>
</feature>
<dbReference type="GO" id="GO:0000822">
    <property type="term" value="F:inositol hexakisphosphate binding"/>
    <property type="evidence" value="ECO:0007669"/>
    <property type="project" value="TreeGrafter"/>
</dbReference>
<keyword evidence="3 6" id="KW-1133">Transmembrane helix</keyword>
<gene>
    <name evidence="8" type="ORF">IMSHALPRED_003862</name>
</gene>
<dbReference type="PROSITE" id="PS51380">
    <property type="entry name" value="EXS"/>
    <property type="match status" value="1"/>
</dbReference>
<dbReference type="GO" id="GO:0005886">
    <property type="term" value="C:plasma membrane"/>
    <property type="evidence" value="ECO:0007669"/>
    <property type="project" value="TreeGrafter"/>
</dbReference>
<dbReference type="OrthoDB" id="9970435at2759"/>
<dbReference type="Pfam" id="PF03124">
    <property type="entry name" value="EXS"/>
    <property type="match status" value="1"/>
</dbReference>
<evidence type="ECO:0000256" key="5">
    <source>
        <dbReference type="SAM" id="MobiDB-lite"/>
    </source>
</evidence>
<comment type="caution">
    <text evidence="8">The sequence shown here is derived from an EMBL/GenBank/DDBJ whole genome shotgun (WGS) entry which is preliminary data.</text>
</comment>
<dbReference type="GO" id="GO:0006817">
    <property type="term" value="P:phosphate ion transport"/>
    <property type="evidence" value="ECO:0007669"/>
    <property type="project" value="TreeGrafter"/>
</dbReference>
<feature type="compositionally biased region" description="Basic and acidic residues" evidence="5">
    <location>
        <begin position="213"/>
        <end position="223"/>
    </location>
</feature>
<feature type="transmembrane region" description="Helical" evidence="6">
    <location>
        <begin position="16"/>
        <end position="40"/>
    </location>
</feature>
<dbReference type="Proteomes" id="UP000664534">
    <property type="component" value="Unassembled WGS sequence"/>
</dbReference>
<dbReference type="PANTHER" id="PTHR10783">
    <property type="entry name" value="XENOTROPIC AND POLYTROPIC RETROVIRUS RECEPTOR 1-RELATED"/>
    <property type="match status" value="1"/>
</dbReference>